<dbReference type="AlphaFoldDB" id="A0A0K9P2M2"/>
<keyword evidence="5" id="KW-1185">Reference proteome</keyword>
<keyword evidence="1 2" id="KW-0694">RNA-binding</keyword>
<dbReference type="Proteomes" id="UP000036987">
    <property type="component" value="Unassembled WGS sequence"/>
</dbReference>
<organism evidence="4 5">
    <name type="scientific">Zostera marina</name>
    <name type="common">Eelgrass</name>
    <dbReference type="NCBI Taxonomy" id="29655"/>
    <lineage>
        <taxon>Eukaryota</taxon>
        <taxon>Viridiplantae</taxon>
        <taxon>Streptophyta</taxon>
        <taxon>Embryophyta</taxon>
        <taxon>Tracheophyta</taxon>
        <taxon>Spermatophyta</taxon>
        <taxon>Magnoliopsida</taxon>
        <taxon>Liliopsida</taxon>
        <taxon>Zosteraceae</taxon>
        <taxon>Zostera</taxon>
    </lineage>
</organism>
<dbReference type="EMBL" id="LFYR01001258">
    <property type="protein sequence ID" value="KMZ63296.1"/>
    <property type="molecule type" value="Genomic_DNA"/>
</dbReference>
<name>A0A0K9P2M2_ZOSMR</name>
<feature type="domain" description="RRM" evidence="3">
    <location>
        <begin position="58"/>
        <end position="135"/>
    </location>
</feature>
<accession>A0A0K9P2M2</accession>
<dbReference type="STRING" id="29655.A0A0K9P2M2"/>
<comment type="caution">
    <text evidence="4">The sequence shown here is derived from an EMBL/GenBank/DDBJ whole genome shotgun (WGS) entry which is preliminary data.</text>
</comment>
<dbReference type="GO" id="GO:0003723">
    <property type="term" value="F:RNA binding"/>
    <property type="evidence" value="ECO:0007669"/>
    <property type="project" value="UniProtKB-UniRule"/>
</dbReference>
<sequence length="312" mass="34690">MHVCDRKLYIKAYRDKGADGSYMAHQPGNPFPINGTGASRRNMIDCSGNRREVSTEHTKIFVGGLAWETTRESLKRHFDQFGEIWEAVVIGDKYSGRSKGYGFVTFTDPDAAYRACAHTEPIIDGRRTNCNMAFIGAKGGGSAHHGAAGDNQQQQQQQAIRVKPQPPVITPNACVYNYMPPQPSHYNQFPYYGYYGPYGPYGPDYSMQGYYSLANGNGHQQFRYPTGLITTTPSSTVYPYCTYPGETAAVGAHHPSSYMLFQQQQQQQQQQQRRQQFSDVTAAYSTSSPSTTTATRVYPPTTSVIIISPPPE</sequence>
<evidence type="ECO:0000313" key="4">
    <source>
        <dbReference type="EMBL" id="KMZ63296.1"/>
    </source>
</evidence>
<dbReference type="OrthoDB" id="439808at2759"/>
<dbReference type="SMART" id="SM00360">
    <property type="entry name" value="RRM"/>
    <property type="match status" value="1"/>
</dbReference>
<dbReference type="PANTHER" id="PTHR11176:SF22">
    <property type="entry name" value="RNA-BINDING PROTEIN 38-LIKE ISOFORM X1"/>
    <property type="match status" value="1"/>
</dbReference>
<evidence type="ECO:0000256" key="1">
    <source>
        <dbReference type="ARBA" id="ARBA00022884"/>
    </source>
</evidence>
<dbReference type="Gene3D" id="3.30.70.330">
    <property type="match status" value="1"/>
</dbReference>
<evidence type="ECO:0000256" key="2">
    <source>
        <dbReference type="PROSITE-ProRule" id="PRU00176"/>
    </source>
</evidence>
<dbReference type="OMA" id="RACAHTE"/>
<proteinExistence type="predicted"/>
<dbReference type="SUPFAM" id="SSF54928">
    <property type="entry name" value="RNA-binding domain, RBD"/>
    <property type="match status" value="1"/>
</dbReference>
<reference evidence="5" key="1">
    <citation type="journal article" date="2016" name="Nature">
        <title>The genome of the seagrass Zostera marina reveals angiosperm adaptation to the sea.</title>
        <authorList>
            <person name="Olsen J.L."/>
            <person name="Rouze P."/>
            <person name="Verhelst B."/>
            <person name="Lin Y.-C."/>
            <person name="Bayer T."/>
            <person name="Collen J."/>
            <person name="Dattolo E."/>
            <person name="De Paoli E."/>
            <person name="Dittami S."/>
            <person name="Maumus F."/>
            <person name="Michel G."/>
            <person name="Kersting A."/>
            <person name="Lauritano C."/>
            <person name="Lohaus R."/>
            <person name="Toepel M."/>
            <person name="Tonon T."/>
            <person name="Vanneste K."/>
            <person name="Amirebrahimi M."/>
            <person name="Brakel J."/>
            <person name="Bostroem C."/>
            <person name="Chovatia M."/>
            <person name="Grimwood J."/>
            <person name="Jenkins J.W."/>
            <person name="Jueterbock A."/>
            <person name="Mraz A."/>
            <person name="Stam W.T."/>
            <person name="Tice H."/>
            <person name="Bornberg-Bauer E."/>
            <person name="Green P.J."/>
            <person name="Pearson G.A."/>
            <person name="Procaccini G."/>
            <person name="Duarte C.M."/>
            <person name="Schmutz J."/>
            <person name="Reusch T.B.H."/>
            <person name="Van de Peer Y."/>
        </authorList>
    </citation>
    <scope>NUCLEOTIDE SEQUENCE [LARGE SCALE GENOMIC DNA]</scope>
    <source>
        <strain evidence="5">cv. Finnish</strain>
    </source>
</reference>
<dbReference type="Pfam" id="PF00076">
    <property type="entry name" value="RRM_1"/>
    <property type="match status" value="1"/>
</dbReference>
<dbReference type="InterPro" id="IPR000504">
    <property type="entry name" value="RRM_dom"/>
</dbReference>
<dbReference type="InterPro" id="IPR035979">
    <property type="entry name" value="RBD_domain_sf"/>
</dbReference>
<evidence type="ECO:0000313" key="5">
    <source>
        <dbReference type="Proteomes" id="UP000036987"/>
    </source>
</evidence>
<dbReference type="PANTHER" id="PTHR11176">
    <property type="entry name" value="BOULE-RELATED"/>
    <property type="match status" value="1"/>
</dbReference>
<dbReference type="PROSITE" id="PS50102">
    <property type="entry name" value="RRM"/>
    <property type="match status" value="1"/>
</dbReference>
<protein>
    <recommendedName>
        <fullName evidence="3">RRM domain-containing protein</fullName>
    </recommendedName>
</protein>
<dbReference type="InterPro" id="IPR012677">
    <property type="entry name" value="Nucleotide-bd_a/b_plait_sf"/>
</dbReference>
<evidence type="ECO:0000259" key="3">
    <source>
        <dbReference type="PROSITE" id="PS50102"/>
    </source>
</evidence>
<gene>
    <name evidence="4" type="ORF">ZOSMA_41G01400</name>
</gene>